<dbReference type="PANTHER" id="PTHR33164:SF43">
    <property type="entry name" value="HTH-TYPE TRANSCRIPTIONAL REPRESSOR YETL"/>
    <property type="match status" value="1"/>
</dbReference>
<dbReference type="SUPFAM" id="SSF46785">
    <property type="entry name" value="Winged helix' DNA-binding domain"/>
    <property type="match status" value="1"/>
</dbReference>
<dbReference type="Proteomes" id="UP000286931">
    <property type="component" value="Unassembled WGS sequence"/>
</dbReference>
<evidence type="ECO:0000256" key="3">
    <source>
        <dbReference type="ARBA" id="ARBA00023163"/>
    </source>
</evidence>
<dbReference type="InterPro" id="IPR036388">
    <property type="entry name" value="WH-like_DNA-bd_sf"/>
</dbReference>
<dbReference type="InterPro" id="IPR039422">
    <property type="entry name" value="MarR/SlyA-like"/>
</dbReference>
<dbReference type="PANTHER" id="PTHR33164">
    <property type="entry name" value="TRANSCRIPTIONAL REGULATOR, MARR FAMILY"/>
    <property type="match status" value="1"/>
</dbReference>
<gene>
    <name evidence="5" type="primary">marR_7</name>
    <name evidence="5" type="ORF">EHYA_08447</name>
</gene>
<evidence type="ECO:0000313" key="6">
    <source>
        <dbReference type="Proteomes" id="UP000286931"/>
    </source>
</evidence>
<dbReference type="SMART" id="SM00347">
    <property type="entry name" value="HTH_MARR"/>
    <property type="match status" value="1"/>
</dbReference>
<comment type="caution">
    <text evidence="5">The sequence shown here is derived from an EMBL/GenBank/DDBJ whole genome shotgun (WGS) entry which is preliminary data.</text>
</comment>
<dbReference type="GO" id="GO:0003700">
    <property type="term" value="F:DNA-binding transcription factor activity"/>
    <property type="evidence" value="ECO:0007669"/>
    <property type="project" value="InterPro"/>
</dbReference>
<keyword evidence="1" id="KW-0805">Transcription regulation</keyword>
<evidence type="ECO:0000259" key="4">
    <source>
        <dbReference type="PROSITE" id="PS50995"/>
    </source>
</evidence>
<dbReference type="PROSITE" id="PS50995">
    <property type="entry name" value="HTH_MARR_2"/>
    <property type="match status" value="1"/>
</dbReference>
<dbReference type="Pfam" id="PF12802">
    <property type="entry name" value="MarR_2"/>
    <property type="match status" value="1"/>
</dbReference>
<proteinExistence type="predicted"/>
<feature type="domain" description="HTH marR-type" evidence="4">
    <location>
        <begin position="7"/>
        <end position="141"/>
    </location>
</feature>
<dbReference type="GO" id="GO:0003677">
    <property type="term" value="F:DNA binding"/>
    <property type="evidence" value="ECO:0007669"/>
    <property type="project" value="UniProtKB-KW"/>
</dbReference>
<dbReference type="InterPro" id="IPR036390">
    <property type="entry name" value="WH_DNA-bd_sf"/>
</dbReference>
<sequence>MAKSTPDAELARVLLEMCCVVEGIRGTVSRDLELTPQQSQLLTAVAERELTHGELATRLHCDKTNVTGLVDRLERRDLVRRRPDPNDRRVARVHPTDRGEELVARFRDAVTAAIETRLASWPSDLRLRFAELAQTATGALRS</sequence>
<evidence type="ECO:0000256" key="1">
    <source>
        <dbReference type="ARBA" id="ARBA00023015"/>
    </source>
</evidence>
<dbReference type="InterPro" id="IPR023187">
    <property type="entry name" value="Tscrpt_reg_MarR-type_CS"/>
</dbReference>
<evidence type="ECO:0000313" key="5">
    <source>
        <dbReference type="EMBL" id="GCE00721.1"/>
    </source>
</evidence>
<dbReference type="PRINTS" id="PR00598">
    <property type="entry name" value="HTHMARR"/>
</dbReference>
<dbReference type="RefSeq" id="WP_126642414.1">
    <property type="nucleotide sequence ID" value="NZ_BIFH01000041.1"/>
</dbReference>
<dbReference type="AlphaFoldDB" id="A0A401Z1S4"/>
<reference evidence="5 6" key="1">
    <citation type="submission" date="2018-12" db="EMBL/GenBank/DDBJ databases">
        <title>Draft genome sequence of Embleya hyalina NBRC 13850T.</title>
        <authorList>
            <person name="Komaki H."/>
            <person name="Hosoyama A."/>
            <person name="Kimura A."/>
            <person name="Ichikawa N."/>
            <person name="Tamura T."/>
        </authorList>
    </citation>
    <scope>NUCLEOTIDE SEQUENCE [LARGE SCALE GENOMIC DNA]</scope>
    <source>
        <strain evidence="5 6">NBRC 13850</strain>
    </source>
</reference>
<dbReference type="PROSITE" id="PS01117">
    <property type="entry name" value="HTH_MARR_1"/>
    <property type="match status" value="1"/>
</dbReference>
<name>A0A401Z1S4_9ACTN</name>
<dbReference type="EMBL" id="BIFH01000041">
    <property type="protein sequence ID" value="GCE00721.1"/>
    <property type="molecule type" value="Genomic_DNA"/>
</dbReference>
<keyword evidence="6" id="KW-1185">Reference proteome</keyword>
<accession>A0A401Z1S4</accession>
<keyword evidence="2" id="KW-0238">DNA-binding</keyword>
<dbReference type="Gene3D" id="1.10.10.10">
    <property type="entry name" value="Winged helix-like DNA-binding domain superfamily/Winged helix DNA-binding domain"/>
    <property type="match status" value="1"/>
</dbReference>
<dbReference type="InterPro" id="IPR000835">
    <property type="entry name" value="HTH_MarR-typ"/>
</dbReference>
<evidence type="ECO:0000256" key="2">
    <source>
        <dbReference type="ARBA" id="ARBA00023125"/>
    </source>
</evidence>
<keyword evidence="3" id="KW-0804">Transcription</keyword>
<organism evidence="5 6">
    <name type="scientific">Embleya hyalina</name>
    <dbReference type="NCBI Taxonomy" id="516124"/>
    <lineage>
        <taxon>Bacteria</taxon>
        <taxon>Bacillati</taxon>
        <taxon>Actinomycetota</taxon>
        <taxon>Actinomycetes</taxon>
        <taxon>Kitasatosporales</taxon>
        <taxon>Streptomycetaceae</taxon>
        <taxon>Embleya</taxon>
    </lineage>
</organism>
<protein>
    <submittedName>
        <fullName evidence="5">MarR family transcriptional regulator</fullName>
    </submittedName>
</protein>
<dbReference type="OrthoDB" id="162531at2"/>
<dbReference type="GO" id="GO:0006950">
    <property type="term" value="P:response to stress"/>
    <property type="evidence" value="ECO:0007669"/>
    <property type="project" value="TreeGrafter"/>
</dbReference>